<organism evidence="4 5">
    <name type="scientific">Rhipicephalus microplus</name>
    <name type="common">Cattle tick</name>
    <name type="synonym">Boophilus microplus</name>
    <dbReference type="NCBI Taxonomy" id="6941"/>
    <lineage>
        <taxon>Eukaryota</taxon>
        <taxon>Metazoa</taxon>
        <taxon>Ecdysozoa</taxon>
        <taxon>Arthropoda</taxon>
        <taxon>Chelicerata</taxon>
        <taxon>Arachnida</taxon>
        <taxon>Acari</taxon>
        <taxon>Parasitiformes</taxon>
        <taxon>Ixodida</taxon>
        <taxon>Ixodoidea</taxon>
        <taxon>Ixodidae</taxon>
        <taxon>Rhipicephalinae</taxon>
        <taxon>Rhipicephalus</taxon>
        <taxon>Boophilus</taxon>
    </lineage>
</organism>
<proteinExistence type="inferred from homology"/>
<dbReference type="InterPro" id="IPR024079">
    <property type="entry name" value="MetalloPept_cat_dom_sf"/>
</dbReference>
<accession>A0A9J6EME3</accession>
<dbReference type="InterPro" id="IPR000718">
    <property type="entry name" value="Peptidase_M13"/>
</dbReference>
<evidence type="ECO:0000313" key="5">
    <source>
        <dbReference type="Proteomes" id="UP000821866"/>
    </source>
</evidence>
<dbReference type="PANTHER" id="PTHR11733">
    <property type="entry name" value="ZINC METALLOPROTEASE FAMILY M13 NEPRILYSIN-RELATED"/>
    <property type="match status" value="1"/>
</dbReference>
<dbReference type="Gene3D" id="1.10.1380.10">
    <property type="entry name" value="Neutral endopeptidase , domain2"/>
    <property type="match status" value="1"/>
</dbReference>
<dbReference type="PROSITE" id="PS51885">
    <property type="entry name" value="NEPRILYSIN"/>
    <property type="match status" value="1"/>
</dbReference>
<comment type="similarity">
    <text evidence="1">Belongs to the peptidase M13 family.</text>
</comment>
<name>A0A9J6EME3_RHIMP</name>
<evidence type="ECO:0000259" key="3">
    <source>
        <dbReference type="Pfam" id="PF05649"/>
    </source>
</evidence>
<evidence type="ECO:0000256" key="1">
    <source>
        <dbReference type="ARBA" id="ARBA00007357"/>
    </source>
</evidence>
<evidence type="ECO:0000313" key="4">
    <source>
        <dbReference type="EMBL" id="KAH8035208.1"/>
    </source>
</evidence>
<dbReference type="GO" id="GO:0016485">
    <property type="term" value="P:protein processing"/>
    <property type="evidence" value="ECO:0007669"/>
    <property type="project" value="TreeGrafter"/>
</dbReference>
<gene>
    <name evidence="4" type="ORF">HPB51_004449</name>
</gene>
<dbReference type="VEuPathDB" id="VectorBase:LOC119181885"/>
<evidence type="ECO:0000256" key="2">
    <source>
        <dbReference type="SAM" id="MobiDB-lite"/>
    </source>
</evidence>
<reference evidence="4" key="1">
    <citation type="journal article" date="2020" name="Cell">
        <title>Large-Scale Comparative Analyses of Tick Genomes Elucidate Their Genetic Diversity and Vector Capacities.</title>
        <authorList>
            <consortium name="Tick Genome and Microbiome Consortium (TIGMIC)"/>
            <person name="Jia N."/>
            <person name="Wang J."/>
            <person name="Shi W."/>
            <person name="Du L."/>
            <person name="Sun Y."/>
            <person name="Zhan W."/>
            <person name="Jiang J.F."/>
            <person name="Wang Q."/>
            <person name="Zhang B."/>
            <person name="Ji P."/>
            <person name="Bell-Sakyi L."/>
            <person name="Cui X.M."/>
            <person name="Yuan T.T."/>
            <person name="Jiang B.G."/>
            <person name="Yang W.F."/>
            <person name="Lam T.T."/>
            <person name="Chang Q.C."/>
            <person name="Ding S.J."/>
            <person name="Wang X.J."/>
            <person name="Zhu J.G."/>
            <person name="Ruan X.D."/>
            <person name="Zhao L."/>
            <person name="Wei J.T."/>
            <person name="Ye R.Z."/>
            <person name="Que T.C."/>
            <person name="Du C.H."/>
            <person name="Zhou Y.H."/>
            <person name="Cheng J.X."/>
            <person name="Dai P.F."/>
            <person name="Guo W.B."/>
            <person name="Han X.H."/>
            <person name="Huang E.J."/>
            <person name="Li L.F."/>
            <person name="Wei W."/>
            <person name="Gao Y.C."/>
            <person name="Liu J.Z."/>
            <person name="Shao H.Z."/>
            <person name="Wang X."/>
            <person name="Wang C.C."/>
            <person name="Yang T.C."/>
            <person name="Huo Q.B."/>
            <person name="Li W."/>
            <person name="Chen H.Y."/>
            <person name="Chen S.E."/>
            <person name="Zhou L.G."/>
            <person name="Ni X.B."/>
            <person name="Tian J.H."/>
            <person name="Sheng Y."/>
            <person name="Liu T."/>
            <person name="Pan Y.S."/>
            <person name="Xia L.Y."/>
            <person name="Li J."/>
            <person name="Zhao F."/>
            <person name="Cao W.C."/>
        </authorList>
    </citation>
    <scope>NUCLEOTIDE SEQUENCE</scope>
    <source>
        <strain evidence="4">Rmic-2018</strain>
    </source>
</reference>
<feature type="compositionally biased region" description="Acidic residues" evidence="2">
    <location>
        <begin position="572"/>
        <end position="584"/>
    </location>
</feature>
<dbReference type="SUPFAM" id="SSF55486">
    <property type="entry name" value="Metalloproteases ('zincins'), catalytic domain"/>
    <property type="match status" value="1"/>
</dbReference>
<dbReference type="InterPro" id="IPR008753">
    <property type="entry name" value="Peptidase_M13_N"/>
</dbReference>
<reference evidence="4" key="2">
    <citation type="submission" date="2021-09" db="EMBL/GenBank/DDBJ databases">
        <authorList>
            <person name="Jia N."/>
            <person name="Wang J."/>
            <person name="Shi W."/>
            <person name="Du L."/>
            <person name="Sun Y."/>
            <person name="Zhan W."/>
            <person name="Jiang J."/>
            <person name="Wang Q."/>
            <person name="Zhang B."/>
            <person name="Ji P."/>
            <person name="Sakyi L.B."/>
            <person name="Cui X."/>
            <person name="Yuan T."/>
            <person name="Jiang B."/>
            <person name="Yang W."/>
            <person name="Lam T.T.-Y."/>
            <person name="Chang Q."/>
            <person name="Ding S."/>
            <person name="Wang X."/>
            <person name="Zhu J."/>
            <person name="Ruan X."/>
            <person name="Zhao L."/>
            <person name="Wei J."/>
            <person name="Que T."/>
            <person name="Du C."/>
            <person name="Cheng J."/>
            <person name="Dai P."/>
            <person name="Han X."/>
            <person name="Huang E."/>
            <person name="Gao Y."/>
            <person name="Liu J."/>
            <person name="Shao H."/>
            <person name="Ye R."/>
            <person name="Li L."/>
            <person name="Wei W."/>
            <person name="Wang X."/>
            <person name="Wang C."/>
            <person name="Huo Q."/>
            <person name="Li W."/>
            <person name="Guo W."/>
            <person name="Chen H."/>
            <person name="Chen S."/>
            <person name="Zhou L."/>
            <person name="Zhou L."/>
            <person name="Ni X."/>
            <person name="Tian J."/>
            <person name="Zhou Y."/>
            <person name="Sheng Y."/>
            <person name="Liu T."/>
            <person name="Pan Y."/>
            <person name="Xia L."/>
            <person name="Li J."/>
            <person name="Zhao F."/>
            <person name="Cao W."/>
        </authorList>
    </citation>
    <scope>NUCLEOTIDE SEQUENCE</scope>
    <source>
        <strain evidence="4">Rmic-2018</strain>
        <tissue evidence="4">Larvae</tissue>
    </source>
</reference>
<sequence length="653" mass="71339">MKPPRLLFIHSFIQSEAISERGWDPLVELQKSTDLSGWPFTDPVQQPLIWRAAARLLRRFNLPSLISIGVEKHPHKQGASILSIGHPKLLLSPRVGNRSVKWYYGAVMHALSPFRERLLIPVFAVEVSSFESRLANMLRAQPKMAVQKLADHPELTEFLSLALENITHVTKSTEFLVKDVDFLDDLLTAIKQTAPHIVLNYLGFREVVLASPFLPSKLQALSALGRSPSLRKEICLRVVAESLPVMSLYAGFNAFKLGLHNFKAANITAATKDAVSSFVRKINWMDDATKTRVSKKVLTSRVRAFYPDWIIDKFKVFAQYENVPMVTENEGLRSYASIRKALFENTLRTQSANVDDSMVHMPDILPKISRCLVSQVLREGTGDHVSPYSKPAWSDVTKKHFQKTRECFAKQLSETASQNASETEILSVVADSAAISPSFRIYKQFVNQKNIDVKSFVKAFNMDVDQFFFVSYASAALAESNLSFLSAAISGTVVSTAASIAGGVVMPGARPPSAGNGPLSSPVVSSGGLLPAAPQLHGDAAAAEQFVAGMLGQGLAGERLTSNGVHIKQEPVVEEPSSDLEEPMEATPDQLVTGSVLEDDLGSDEVPRPSDGLDTAIGGRNSATEREDNEEAEDLSLSSSTTTSCEMPVLNST</sequence>
<comment type="caution">
    <text evidence="4">The sequence shown here is derived from an EMBL/GenBank/DDBJ whole genome shotgun (WGS) entry which is preliminary data.</text>
</comment>
<dbReference type="EMBL" id="JABSTU010000003">
    <property type="protein sequence ID" value="KAH8035208.1"/>
    <property type="molecule type" value="Genomic_DNA"/>
</dbReference>
<dbReference type="InterPro" id="IPR042089">
    <property type="entry name" value="Peptidase_M13_dom_2"/>
</dbReference>
<keyword evidence="5" id="KW-1185">Reference proteome</keyword>
<dbReference type="Proteomes" id="UP000821866">
    <property type="component" value="Chromosome 11"/>
</dbReference>
<dbReference type="GO" id="GO:0004222">
    <property type="term" value="F:metalloendopeptidase activity"/>
    <property type="evidence" value="ECO:0007669"/>
    <property type="project" value="InterPro"/>
</dbReference>
<feature type="domain" description="Peptidase M13 N-terminal" evidence="3">
    <location>
        <begin position="8"/>
        <end position="307"/>
    </location>
</feature>
<feature type="region of interest" description="Disordered" evidence="2">
    <location>
        <begin position="562"/>
        <end position="653"/>
    </location>
</feature>
<dbReference type="PANTHER" id="PTHR11733:SF241">
    <property type="entry name" value="GH26575P-RELATED"/>
    <property type="match status" value="1"/>
</dbReference>
<dbReference type="Gene3D" id="3.40.390.10">
    <property type="entry name" value="Collagenase (Catalytic Domain)"/>
    <property type="match status" value="2"/>
</dbReference>
<dbReference type="AlphaFoldDB" id="A0A9J6EME3"/>
<feature type="compositionally biased region" description="Low complexity" evidence="2">
    <location>
        <begin position="635"/>
        <end position="644"/>
    </location>
</feature>
<dbReference type="GO" id="GO:0005886">
    <property type="term" value="C:plasma membrane"/>
    <property type="evidence" value="ECO:0007669"/>
    <property type="project" value="TreeGrafter"/>
</dbReference>
<dbReference type="Pfam" id="PF05649">
    <property type="entry name" value="Peptidase_M13_N"/>
    <property type="match status" value="1"/>
</dbReference>
<protein>
    <recommendedName>
        <fullName evidence="3">Peptidase M13 N-terminal domain-containing protein</fullName>
    </recommendedName>
</protein>